<evidence type="ECO:0000313" key="12">
    <source>
        <dbReference type="EMBL" id="MEN3748872.1"/>
    </source>
</evidence>
<sequence>MRGASLRVQVALFTVAGILICLAVSFGIALAFPDAEPQRVSLAEAIHAATARDVPPGWRRRIADAPPFETPRDGPDIVIRAGLAATLGLPNDRVRVRSFRQVRPGGAGALRQGASDGAALSAGAEAMLARMALAPGARFAPFALAIREGDARWVVLTPDRPLLTPERARMLIAFALAAAILIPLALWGAARLTAPFRRLAQAAADDGRLDSAAWVGGPVEAARAAEAIDAMRARMIDHLRSRTTMMAAIAHDLRTPLTALRLRVEGLAGIAREEAVSDIARMERMIAQLLAYVRGESVAAIDEPVDLVDVVQDCARRQRIAGATVTLAAEGEHLVFGDRDLLDRAVSNLIDNAVIHGGRADIMVSETGGQVVCTIDDDGPGMAEDRIEAAFAPFHRLDPSRNRDTGGVGLGLAIARAIVERAGGTITLTNRPRGGLRAEVRLPPLRAAPP</sequence>
<evidence type="ECO:0000256" key="9">
    <source>
        <dbReference type="ARBA" id="ARBA00022840"/>
    </source>
</evidence>
<evidence type="ECO:0000256" key="7">
    <source>
        <dbReference type="ARBA" id="ARBA00022741"/>
    </source>
</evidence>
<dbReference type="Gene3D" id="1.10.287.130">
    <property type="match status" value="1"/>
</dbReference>
<keyword evidence="10" id="KW-1133">Transmembrane helix</keyword>
<keyword evidence="13" id="KW-1185">Reference proteome</keyword>
<dbReference type="InterPro" id="IPR036890">
    <property type="entry name" value="HATPase_C_sf"/>
</dbReference>
<comment type="subcellular location">
    <subcellularLocation>
        <location evidence="2">Cell membrane</location>
        <topology evidence="2">Multi-pass membrane protein</topology>
    </subcellularLocation>
</comment>
<dbReference type="SUPFAM" id="SSF55874">
    <property type="entry name" value="ATPase domain of HSP90 chaperone/DNA topoisomerase II/histidine kinase"/>
    <property type="match status" value="1"/>
</dbReference>
<keyword evidence="6" id="KW-0808">Transferase</keyword>
<protein>
    <recommendedName>
        <fullName evidence="3">histidine kinase</fullName>
        <ecNumber evidence="3">2.7.13.3</ecNumber>
    </recommendedName>
</protein>
<dbReference type="EMBL" id="JBDIZK010000010">
    <property type="protein sequence ID" value="MEN3748872.1"/>
    <property type="molecule type" value="Genomic_DNA"/>
</dbReference>
<dbReference type="InterPro" id="IPR050980">
    <property type="entry name" value="2C_sensor_his_kinase"/>
</dbReference>
<organism evidence="12 13">
    <name type="scientific">Sphingomonas rustica</name>
    <dbReference type="NCBI Taxonomy" id="3103142"/>
    <lineage>
        <taxon>Bacteria</taxon>
        <taxon>Pseudomonadati</taxon>
        <taxon>Pseudomonadota</taxon>
        <taxon>Alphaproteobacteria</taxon>
        <taxon>Sphingomonadales</taxon>
        <taxon>Sphingomonadaceae</taxon>
        <taxon>Sphingomonas</taxon>
    </lineage>
</organism>
<comment type="catalytic activity">
    <reaction evidence="1">
        <text>ATP + protein L-histidine = ADP + protein N-phospho-L-histidine.</text>
        <dbReference type="EC" id="2.7.13.3"/>
    </reaction>
</comment>
<dbReference type="PRINTS" id="PR00344">
    <property type="entry name" value="BCTRLSENSOR"/>
</dbReference>
<dbReference type="SUPFAM" id="SSF47384">
    <property type="entry name" value="Homodimeric domain of signal transducing histidine kinase"/>
    <property type="match status" value="1"/>
</dbReference>
<dbReference type="PANTHER" id="PTHR44936">
    <property type="entry name" value="SENSOR PROTEIN CREC"/>
    <property type="match status" value="1"/>
</dbReference>
<evidence type="ECO:0000256" key="10">
    <source>
        <dbReference type="SAM" id="Phobius"/>
    </source>
</evidence>
<dbReference type="InterPro" id="IPR003594">
    <property type="entry name" value="HATPase_dom"/>
</dbReference>
<dbReference type="Pfam" id="PF02518">
    <property type="entry name" value="HATPase_c"/>
    <property type="match status" value="1"/>
</dbReference>
<comment type="caution">
    <text evidence="12">The sequence shown here is derived from an EMBL/GenBank/DDBJ whole genome shotgun (WGS) entry which is preliminary data.</text>
</comment>
<feature type="transmembrane region" description="Helical" evidence="10">
    <location>
        <begin position="170"/>
        <end position="190"/>
    </location>
</feature>
<name>A0ABV0BES3_9SPHN</name>
<evidence type="ECO:0000256" key="8">
    <source>
        <dbReference type="ARBA" id="ARBA00022777"/>
    </source>
</evidence>
<evidence type="ECO:0000313" key="13">
    <source>
        <dbReference type="Proteomes" id="UP001427805"/>
    </source>
</evidence>
<dbReference type="InterPro" id="IPR003661">
    <property type="entry name" value="HisK_dim/P_dom"/>
</dbReference>
<evidence type="ECO:0000256" key="5">
    <source>
        <dbReference type="ARBA" id="ARBA00022553"/>
    </source>
</evidence>
<evidence type="ECO:0000256" key="2">
    <source>
        <dbReference type="ARBA" id="ARBA00004651"/>
    </source>
</evidence>
<keyword evidence="10" id="KW-0812">Transmembrane</keyword>
<dbReference type="SMART" id="SM00388">
    <property type="entry name" value="HisKA"/>
    <property type="match status" value="1"/>
</dbReference>
<dbReference type="Pfam" id="PF00512">
    <property type="entry name" value="HisKA"/>
    <property type="match status" value="1"/>
</dbReference>
<reference evidence="12 13" key="1">
    <citation type="submission" date="2024-05" db="EMBL/GenBank/DDBJ databases">
        <title>Sphingomonas sp. HF-S3 16S ribosomal RNA gene Genome sequencing and assembly.</title>
        <authorList>
            <person name="Lee H."/>
        </authorList>
    </citation>
    <scope>NUCLEOTIDE SEQUENCE [LARGE SCALE GENOMIC DNA]</scope>
    <source>
        <strain evidence="12 13">HF-S3</strain>
    </source>
</reference>
<keyword evidence="5" id="KW-0597">Phosphoprotein</keyword>
<dbReference type="InterPro" id="IPR005467">
    <property type="entry name" value="His_kinase_dom"/>
</dbReference>
<dbReference type="PANTHER" id="PTHR44936:SF10">
    <property type="entry name" value="SENSOR PROTEIN RSTB"/>
    <property type="match status" value="1"/>
</dbReference>
<keyword evidence="10" id="KW-0472">Membrane</keyword>
<keyword evidence="9" id="KW-0067">ATP-binding</keyword>
<keyword evidence="4" id="KW-1003">Cell membrane</keyword>
<evidence type="ECO:0000256" key="6">
    <source>
        <dbReference type="ARBA" id="ARBA00022679"/>
    </source>
</evidence>
<proteinExistence type="predicted"/>
<dbReference type="RefSeq" id="WP_346247910.1">
    <property type="nucleotide sequence ID" value="NZ_JBDIZK010000010.1"/>
</dbReference>
<evidence type="ECO:0000259" key="11">
    <source>
        <dbReference type="PROSITE" id="PS50109"/>
    </source>
</evidence>
<dbReference type="CDD" id="cd00082">
    <property type="entry name" value="HisKA"/>
    <property type="match status" value="1"/>
</dbReference>
<evidence type="ECO:0000256" key="4">
    <source>
        <dbReference type="ARBA" id="ARBA00022475"/>
    </source>
</evidence>
<dbReference type="InterPro" id="IPR036097">
    <property type="entry name" value="HisK_dim/P_sf"/>
</dbReference>
<feature type="domain" description="Histidine kinase" evidence="11">
    <location>
        <begin position="248"/>
        <end position="446"/>
    </location>
</feature>
<dbReference type="PROSITE" id="PS50109">
    <property type="entry name" value="HIS_KIN"/>
    <property type="match status" value="1"/>
</dbReference>
<feature type="transmembrane region" description="Helical" evidence="10">
    <location>
        <begin position="12"/>
        <end position="32"/>
    </location>
</feature>
<dbReference type="EC" id="2.7.13.3" evidence="3"/>
<dbReference type="InterPro" id="IPR004358">
    <property type="entry name" value="Sig_transdc_His_kin-like_C"/>
</dbReference>
<keyword evidence="8 12" id="KW-0418">Kinase</keyword>
<dbReference type="Proteomes" id="UP001427805">
    <property type="component" value="Unassembled WGS sequence"/>
</dbReference>
<keyword evidence="7" id="KW-0547">Nucleotide-binding</keyword>
<accession>A0ABV0BES3</accession>
<dbReference type="Gene3D" id="3.30.565.10">
    <property type="entry name" value="Histidine kinase-like ATPase, C-terminal domain"/>
    <property type="match status" value="1"/>
</dbReference>
<dbReference type="GO" id="GO:0016301">
    <property type="term" value="F:kinase activity"/>
    <property type="evidence" value="ECO:0007669"/>
    <property type="project" value="UniProtKB-KW"/>
</dbReference>
<dbReference type="SMART" id="SM00387">
    <property type="entry name" value="HATPase_c"/>
    <property type="match status" value="1"/>
</dbReference>
<gene>
    <name evidence="12" type="ORF">TPR58_16980</name>
</gene>
<evidence type="ECO:0000256" key="1">
    <source>
        <dbReference type="ARBA" id="ARBA00000085"/>
    </source>
</evidence>
<evidence type="ECO:0000256" key="3">
    <source>
        <dbReference type="ARBA" id="ARBA00012438"/>
    </source>
</evidence>
<dbReference type="CDD" id="cd00075">
    <property type="entry name" value="HATPase"/>
    <property type="match status" value="1"/>
</dbReference>